<keyword evidence="1" id="KW-0732">Signal</keyword>
<dbReference type="Pfam" id="PF10099">
    <property type="entry name" value="RskA_C"/>
    <property type="match status" value="1"/>
</dbReference>
<accession>A0A023BZP5</accession>
<evidence type="ECO:0000259" key="2">
    <source>
        <dbReference type="Pfam" id="PF10099"/>
    </source>
</evidence>
<protein>
    <recommendedName>
        <fullName evidence="2">Anti-sigma K factor RskA C-terminal domain-containing protein</fullName>
    </recommendedName>
</protein>
<evidence type="ECO:0000256" key="1">
    <source>
        <dbReference type="SAM" id="SignalP"/>
    </source>
</evidence>
<comment type="caution">
    <text evidence="3">The sequence shown here is derived from an EMBL/GenBank/DDBJ whole genome shotgun (WGS) entry which is preliminary data.</text>
</comment>
<keyword evidence="4" id="KW-1185">Reference proteome</keyword>
<organism evidence="3 4">
    <name type="scientific">Aquimarina atlantica</name>
    <dbReference type="NCBI Taxonomy" id="1317122"/>
    <lineage>
        <taxon>Bacteria</taxon>
        <taxon>Pseudomonadati</taxon>
        <taxon>Bacteroidota</taxon>
        <taxon>Flavobacteriia</taxon>
        <taxon>Flavobacteriales</taxon>
        <taxon>Flavobacteriaceae</taxon>
        <taxon>Aquimarina</taxon>
    </lineage>
</organism>
<sequence>MTKTKLLIAALLFGVLFNSCSSDDDGPAVAIIELETIGLKALTGGTSYQGWIIVNGQPVSTTKFTNPAGVVRLEVFASDLASATQFILTVEPVGDIDNGPSDTKILTGNFNGNSAQLSFPPVVADLSNTSGQFFLATPTDNAGGVDNGNDEFGVWFMNGANAPGLSLPTLSNGWKYEGWVDFGTQTLSTGTFSNVSGVDDGNFFKGSGGDVPPFPGEDFLVLPTQVPITGITLPAAVTSKRVFITVEPVGDGDPAPFFIEPLSANAGITTGSGNPVTMLSNTVVPSGIVKRPN</sequence>
<evidence type="ECO:0000313" key="3">
    <source>
        <dbReference type="EMBL" id="EZH75537.1"/>
    </source>
</evidence>
<name>A0A023BZP5_9FLAO</name>
<feature type="signal peptide" evidence="1">
    <location>
        <begin position="1"/>
        <end position="21"/>
    </location>
</feature>
<dbReference type="EMBL" id="AQRA01000001">
    <property type="protein sequence ID" value="EZH75537.1"/>
    <property type="molecule type" value="Genomic_DNA"/>
</dbReference>
<feature type="domain" description="Anti-sigma K factor RskA C-terminal" evidence="2">
    <location>
        <begin position="35"/>
        <end position="96"/>
    </location>
</feature>
<gene>
    <name evidence="3" type="ORF">ATO12_01780</name>
</gene>
<dbReference type="OrthoDB" id="1115036at2"/>
<reference evidence="3 4" key="1">
    <citation type="submission" date="2014-04" db="EMBL/GenBank/DDBJ databases">
        <title>Aquimarina sp. 22II-S11-z7 Genome Sequencing.</title>
        <authorList>
            <person name="Lai Q."/>
        </authorList>
    </citation>
    <scope>NUCLEOTIDE SEQUENCE [LARGE SCALE GENOMIC DNA]</scope>
    <source>
        <strain evidence="3 4">22II-S11-z7</strain>
    </source>
</reference>
<dbReference type="STRING" id="1317122.ATO12_01780"/>
<dbReference type="RefSeq" id="WP_051575525.1">
    <property type="nucleotide sequence ID" value="NZ_AQRA01000001.1"/>
</dbReference>
<dbReference type="InterPro" id="IPR018764">
    <property type="entry name" value="RskA_C"/>
</dbReference>
<dbReference type="GO" id="GO:0005886">
    <property type="term" value="C:plasma membrane"/>
    <property type="evidence" value="ECO:0007669"/>
    <property type="project" value="InterPro"/>
</dbReference>
<dbReference type="AlphaFoldDB" id="A0A023BZP5"/>
<evidence type="ECO:0000313" key="4">
    <source>
        <dbReference type="Proteomes" id="UP000023541"/>
    </source>
</evidence>
<dbReference type="eggNOG" id="ENOG502Z9JH">
    <property type="taxonomic scope" value="Bacteria"/>
</dbReference>
<proteinExistence type="predicted"/>
<dbReference type="Proteomes" id="UP000023541">
    <property type="component" value="Unassembled WGS sequence"/>
</dbReference>
<feature type="chain" id="PRO_5001517722" description="Anti-sigma K factor RskA C-terminal domain-containing protein" evidence="1">
    <location>
        <begin position="22"/>
        <end position="293"/>
    </location>
</feature>